<evidence type="ECO:0000313" key="9">
    <source>
        <dbReference type="Proteomes" id="UP001211907"/>
    </source>
</evidence>
<accession>A0AAD5T678</accession>
<dbReference type="InterPro" id="IPR029058">
    <property type="entry name" value="AB_hydrolase_fold"/>
</dbReference>
<protein>
    <recommendedName>
        <fullName evidence="7">Lipase-like C-terminal domain-containing protein</fullName>
    </recommendedName>
</protein>
<dbReference type="InterPro" id="IPR056304">
    <property type="entry name" value="Lip-like_C"/>
</dbReference>
<feature type="region of interest" description="Disordered" evidence="6">
    <location>
        <begin position="157"/>
        <end position="176"/>
    </location>
</feature>
<name>A0AAD5T678_9FUNG</name>
<keyword evidence="5" id="KW-0443">Lipid metabolism</keyword>
<dbReference type="Gene3D" id="3.40.50.1820">
    <property type="entry name" value="alpha/beta hydrolase"/>
    <property type="match status" value="1"/>
</dbReference>
<reference evidence="8" key="1">
    <citation type="submission" date="2020-05" db="EMBL/GenBank/DDBJ databases">
        <title>Phylogenomic resolution of chytrid fungi.</title>
        <authorList>
            <person name="Stajich J.E."/>
            <person name="Amses K."/>
            <person name="Simmons R."/>
            <person name="Seto K."/>
            <person name="Myers J."/>
            <person name="Bonds A."/>
            <person name="Quandt C.A."/>
            <person name="Barry K."/>
            <person name="Liu P."/>
            <person name="Grigoriev I."/>
            <person name="Longcore J.E."/>
            <person name="James T.Y."/>
        </authorList>
    </citation>
    <scope>NUCLEOTIDE SEQUENCE</scope>
    <source>
        <strain evidence="8">JEL0513</strain>
    </source>
</reference>
<comment type="caution">
    <text evidence="8">The sequence shown here is derived from an EMBL/GenBank/DDBJ whole genome shotgun (WGS) entry which is preliminary data.</text>
</comment>
<feature type="domain" description="Lipase-like C-terminal" evidence="7">
    <location>
        <begin position="174"/>
        <end position="402"/>
    </location>
</feature>
<keyword evidence="3" id="KW-0732">Signal</keyword>
<evidence type="ECO:0000256" key="4">
    <source>
        <dbReference type="ARBA" id="ARBA00022801"/>
    </source>
</evidence>
<keyword evidence="9" id="KW-1185">Reference proteome</keyword>
<feature type="domain" description="Lipase-like C-terminal" evidence="7">
    <location>
        <begin position="45"/>
        <end position="133"/>
    </location>
</feature>
<gene>
    <name evidence="8" type="ORF">HK100_007877</name>
</gene>
<proteinExistence type="predicted"/>
<evidence type="ECO:0000256" key="3">
    <source>
        <dbReference type="ARBA" id="ARBA00022729"/>
    </source>
</evidence>
<evidence type="ECO:0000313" key="8">
    <source>
        <dbReference type="EMBL" id="KAJ3130611.1"/>
    </source>
</evidence>
<evidence type="ECO:0000259" key="7">
    <source>
        <dbReference type="Pfam" id="PF24708"/>
    </source>
</evidence>
<dbReference type="PANTHER" id="PTHR34043">
    <property type="entry name" value="ALPHA/BETA-HYDROLASES SUPERFAMILY PROTEIN"/>
    <property type="match status" value="1"/>
</dbReference>
<dbReference type="SUPFAM" id="SSF53474">
    <property type="entry name" value="alpha/beta-Hydrolases"/>
    <property type="match status" value="1"/>
</dbReference>
<sequence>MESWLNWEWASTGTGVDSGINIKSEVLIANDGRNALSAQWATEGNNYPAVFLHGVIGWGEAAPLLGELHYFGGARQNILDDLRSVGYKASMGPLSSNWERACEAFAQITGSLTDYGLARSTRFGHNRYGSDYSVRPALVPDFLAAITSRDTVVSKSFAENPTEGDENEPENSRSKINLVGHSQGGPTMRMLVHLLRFGFQEEIDACVAAQVECSPLFWTNRTSSHVNAVFAISGAHQGSVFSDYLSANGDFLKVYKDFIAALIAGDLSLVHVYDLQLQHWGLEQNPDESFLTFIDRVFSDPWVDSKSNALFDLMVSSVSSPLLSFVQNDPDVTYFSAAGLTTNWRDGIAVAQLSTFPPFIPIADIVGSYSNGSLAALSAYSPEDWRMSDAMVSIASSRGPLSGYNSFSMDMQSSSVADLAASAPVNSPPKGIYNYVGAWNHTDHAALIGAFDVVPGIRKNFYRNIMTIVTALSP</sequence>
<dbReference type="GO" id="GO:0016787">
    <property type="term" value="F:hydrolase activity"/>
    <property type="evidence" value="ECO:0007669"/>
    <property type="project" value="UniProtKB-KW"/>
</dbReference>
<dbReference type="Pfam" id="PF24708">
    <property type="entry name" value="Lip_C"/>
    <property type="match status" value="2"/>
</dbReference>
<keyword evidence="2" id="KW-0964">Secreted</keyword>
<organism evidence="8 9">
    <name type="scientific">Physocladia obscura</name>
    <dbReference type="NCBI Taxonomy" id="109957"/>
    <lineage>
        <taxon>Eukaryota</taxon>
        <taxon>Fungi</taxon>
        <taxon>Fungi incertae sedis</taxon>
        <taxon>Chytridiomycota</taxon>
        <taxon>Chytridiomycota incertae sedis</taxon>
        <taxon>Chytridiomycetes</taxon>
        <taxon>Chytridiales</taxon>
        <taxon>Chytriomycetaceae</taxon>
        <taxon>Physocladia</taxon>
    </lineage>
</organism>
<dbReference type="GO" id="GO:0006629">
    <property type="term" value="P:lipid metabolic process"/>
    <property type="evidence" value="ECO:0007669"/>
    <property type="project" value="UniProtKB-KW"/>
</dbReference>
<dbReference type="EMBL" id="JADGJH010000375">
    <property type="protein sequence ID" value="KAJ3130611.1"/>
    <property type="molecule type" value="Genomic_DNA"/>
</dbReference>
<dbReference type="Proteomes" id="UP001211907">
    <property type="component" value="Unassembled WGS sequence"/>
</dbReference>
<evidence type="ECO:0000256" key="2">
    <source>
        <dbReference type="ARBA" id="ARBA00022525"/>
    </source>
</evidence>
<evidence type="ECO:0000256" key="5">
    <source>
        <dbReference type="ARBA" id="ARBA00023098"/>
    </source>
</evidence>
<dbReference type="GO" id="GO:0005576">
    <property type="term" value="C:extracellular region"/>
    <property type="evidence" value="ECO:0007669"/>
    <property type="project" value="UniProtKB-SubCell"/>
</dbReference>
<evidence type="ECO:0000256" key="6">
    <source>
        <dbReference type="SAM" id="MobiDB-lite"/>
    </source>
</evidence>
<dbReference type="AlphaFoldDB" id="A0AAD5T678"/>
<evidence type="ECO:0000256" key="1">
    <source>
        <dbReference type="ARBA" id="ARBA00004613"/>
    </source>
</evidence>
<keyword evidence="4" id="KW-0378">Hydrolase</keyword>
<dbReference type="PANTHER" id="PTHR34043:SF3">
    <property type="entry name" value="ALPHA_BETA-HYDROLASES SUPERFAMILY PROTEIN"/>
    <property type="match status" value="1"/>
</dbReference>
<comment type="subcellular location">
    <subcellularLocation>
        <location evidence="1">Secreted</location>
    </subcellularLocation>
</comment>